<accession>A0ABU4J291</accession>
<organism evidence="1 2">
    <name type="scientific">Priestia flexa</name>
    <dbReference type="NCBI Taxonomy" id="86664"/>
    <lineage>
        <taxon>Bacteria</taxon>
        <taxon>Bacillati</taxon>
        <taxon>Bacillota</taxon>
        <taxon>Bacilli</taxon>
        <taxon>Bacillales</taxon>
        <taxon>Bacillaceae</taxon>
        <taxon>Priestia</taxon>
    </lineage>
</organism>
<sequence>MKLSQFIELIKEIAVKYPEIRYVEPTMHIHIKKITGFKFYISERSFNIKLTEESSNETIIEIIRYISGDYMGKGGN</sequence>
<evidence type="ECO:0000313" key="1">
    <source>
        <dbReference type="EMBL" id="MDW8515104.1"/>
    </source>
</evidence>
<comment type="caution">
    <text evidence="1">The sequence shown here is derived from an EMBL/GenBank/DDBJ whole genome shotgun (WGS) entry which is preliminary data.</text>
</comment>
<dbReference type="Proteomes" id="UP001284771">
    <property type="component" value="Unassembled WGS sequence"/>
</dbReference>
<gene>
    <name evidence="1" type="ORF">RIB56_03085</name>
</gene>
<reference evidence="2" key="1">
    <citation type="submission" date="2023-07" db="EMBL/GenBank/DDBJ databases">
        <title>Draft genomic sequences of Priestia flexa CCM isolated from the soil of an abandoned mine contaminated by free cyanide in the high Andean zone of Tacna, Peru.</title>
        <authorList>
            <person name="Caceda Quiroz C.J."/>
            <person name="Maraza Chooque G.J."/>
            <person name="Fora Quispe G.L."/>
            <person name="Carpio Mamani M."/>
        </authorList>
    </citation>
    <scope>NUCLEOTIDE SEQUENCE [LARGE SCALE GENOMIC DNA]</scope>
    <source>
        <strain evidence="2">CCM</strain>
    </source>
</reference>
<name>A0ABU4J291_9BACI</name>
<dbReference type="RefSeq" id="WP_318757196.1">
    <property type="nucleotide sequence ID" value="NZ_JAWUZT010000005.1"/>
</dbReference>
<dbReference type="EMBL" id="JAWUZT010000005">
    <property type="protein sequence ID" value="MDW8515104.1"/>
    <property type="molecule type" value="Genomic_DNA"/>
</dbReference>
<evidence type="ECO:0000313" key="2">
    <source>
        <dbReference type="Proteomes" id="UP001284771"/>
    </source>
</evidence>
<keyword evidence="2" id="KW-1185">Reference proteome</keyword>
<proteinExistence type="predicted"/>
<protein>
    <submittedName>
        <fullName evidence="1">Uncharacterized protein</fullName>
    </submittedName>
</protein>